<dbReference type="SUPFAM" id="SSF52096">
    <property type="entry name" value="ClpP/crotonase"/>
    <property type="match status" value="1"/>
</dbReference>
<evidence type="ECO:0000256" key="10">
    <source>
        <dbReference type="ARBA" id="ARBA00023235"/>
    </source>
</evidence>
<gene>
    <name evidence="17" type="primary">fadJ</name>
    <name evidence="17" type="ORF">VPAL9027_00717</name>
</gene>
<dbReference type="InterPro" id="IPR050136">
    <property type="entry name" value="FA_oxidation_alpha_subunit"/>
</dbReference>
<evidence type="ECO:0000256" key="6">
    <source>
        <dbReference type="ARBA" id="ARBA00022963"/>
    </source>
</evidence>
<proteinExistence type="inferred from homology"/>
<evidence type="ECO:0000256" key="13">
    <source>
        <dbReference type="ARBA" id="ARBA00049556"/>
    </source>
</evidence>
<organism evidence="17 18">
    <name type="scientific">Vibrio palustris</name>
    <dbReference type="NCBI Taxonomy" id="1918946"/>
    <lineage>
        <taxon>Bacteria</taxon>
        <taxon>Pseudomonadati</taxon>
        <taxon>Pseudomonadota</taxon>
        <taxon>Gammaproteobacteria</taxon>
        <taxon>Vibrionales</taxon>
        <taxon>Vibrionaceae</taxon>
        <taxon>Vibrio</taxon>
    </lineage>
</organism>
<comment type="similarity">
    <text evidence="3">In the N-terminal section; belongs to the enoyl-CoA hydratase/isomerase family.</text>
</comment>
<dbReference type="InterPro" id="IPR006176">
    <property type="entry name" value="3-OHacyl-CoA_DH_NAD-bd"/>
</dbReference>
<accession>A0A1R4B1L9</accession>
<dbReference type="FunFam" id="3.90.226.10:FF:000011">
    <property type="entry name" value="Fatty acid oxidation complex subunit alpha"/>
    <property type="match status" value="1"/>
</dbReference>
<dbReference type="Gene3D" id="3.40.50.720">
    <property type="entry name" value="NAD(P)-binding Rossmann-like Domain"/>
    <property type="match status" value="1"/>
</dbReference>
<evidence type="ECO:0000256" key="9">
    <source>
        <dbReference type="ARBA" id="ARBA00023098"/>
    </source>
</evidence>
<evidence type="ECO:0000256" key="4">
    <source>
        <dbReference type="ARBA" id="ARBA00012076"/>
    </source>
</evidence>
<feature type="domain" description="3-hydroxyacyl-CoA dehydrogenase NAD binding" evidence="16">
    <location>
        <begin position="320"/>
        <end position="499"/>
    </location>
</feature>
<dbReference type="Pfam" id="PF00378">
    <property type="entry name" value="ECH_1"/>
    <property type="match status" value="1"/>
</dbReference>
<evidence type="ECO:0000259" key="15">
    <source>
        <dbReference type="Pfam" id="PF00725"/>
    </source>
</evidence>
<evidence type="ECO:0000256" key="11">
    <source>
        <dbReference type="ARBA" id="ARBA00023239"/>
    </source>
</evidence>
<dbReference type="GO" id="GO:0004300">
    <property type="term" value="F:enoyl-CoA hydratase activity"/>
    <property type="evidence" value="ECO:0007669"/>
    <property type="project" value="UniProtKB-EC"/>
</dbReference>
<dbReference type="InterPro" id="IPR001753">
    <property type="entry name" value="Enoyl-CoA_hydra/iso"/>
</dbReference>
<dbReference type="InterPro" id="IPR006180">
    <property type="entry name" value="3-OHacyl-CoA_DH_CS"/>
</dbReference>
<dbReference type="NCBIfam" id="NF008363">
    <property type="entry name" value="PRK11154.1"/>
    <property type="match status" value="1"/>
</dbReference>
<keyword evidence="10" id="KW-0413">Isomerase</keyword>
<evidence type="ECO:0000313" key="17">
    <source>
        <dbReference type="EMBL" id="SJL82777.1"/>
    </source>
</evidence>
<evidence type="ECO:0000256" key="8">
    <source>
        <dbReference type="ARBA" id="ARBA00023027"/>
    </source>
</evidence>
<evidence type="ECO:0000259" key="16">
    <source>
        <dbReference type="Pfam" id="PF02737"/>
    </source>
</evidence>
<dbReference type="STRING" id="1918946.VPAL9027_00717"/>
<dbReference type="Pfam" id="PF02737">
    <property type="entry name" value="3HCDH_N"/>
    <property type="match status" value="1"/>
</dbReference>
<evidence type="ECO:0000256" key="14">
    <source>
        <dbReference type="RuleBase" id="RU003707"/>
    </source>
</evidence>
<dbReference type="PROSITE" id="PS00166">
    <property type="entry name" value="ENOYL_COA_HYDRATASE"/>
    <property type="match status" value="1"/>
</dbReference>
<protein>
    <recommendedName>
        <fullName evidence="4">enoyl-CoA hydratase</fullName>
        <ecNumber evidence="4">4.2.1.17</ecNumber>
    </recommendedName>
</protein>
<dbReference type="InterPro" id="IPR006108">
    <property type="entry name" value="3HC_DH_C"/>
</dbReference>
<sequence length="715" mass="79112">MTQTSGFSYTRDAQEVVWLAVDVPNAKVNTLKAEAFDDVAEILQQLEVNPPQAVILYSLKTDHFIAGADVAMIDACESAEQVKDIAKRGQQVFQRLANLPCPVVAAIHGACLGGGLELALACDYRVCSDAKVTNFAFPEVRLGLLPGAGGTQRLPRLIGVLPALDLIMTGKTISVKKAHKLGLVDEVVSEHQLLKVVKDSVLTKHIRKRTLDSWQCQLWNKSRWIDCLMVKSDFVAKQVIAKVRTKMLTKTAGHYPAPKAILEVFYHGIQSGFSTGLEQESDQFGCLAMTPESQALRRLFHQTTALKREQNSDAVNSITQVMVLGGGLMGAGIGYVSMTAAEANVRIKDIQHSGVLAALRHCHDTLANKVVMQKMTPREQNTYMQRLSGSVDWQGVQQCQLIIEAVFEELSIKQNMVKEVESQADQSVIFASNTSSIPISQIAEGAERPENIIGLHYFSPVEKMPLVEIVPHQGTSSQTIERVVMFARQQGKTPIVVKDSAGFYVNRILAPFLREALVMLENGEPITDIDQALTAFGFPMGPFKLLDAVGIDVCNKVMPVMIKELGERFVGPNILQTMIDKQWLGKKSRLGFYDYQGKGKVVVNEKLYAQLHVTPENYLTAETIAMRCLLPMLNEAARCWDEAVIINERDGDIGAIFGLGFPPFLGGPFDYMQHFGKDSLLELMHSYAQKYGEHYLPSEGLQRWFVSQDNNKNDG</sequence>
<name>A0A1R4B1L9_9VIBR</name>
<dbReference type="Gene3D" id="1.10.1040.50">
    <property type="match status" value="1"/>
</dbReference>
<dbReference type="OrthoDB" id="5389341at2"/>
<dbReference type="GO" id="GO:0006635">
    <property type="term" value="P:fatty acid beta-oxidation"/>
    <property type="evidence" value="ECO:0007669"/>
    <property type="project" value="UniProtKB-UniPathway"/>
</dbReference>
<comment type="similarity">
    <text evidence="2">In the central section; belongs to the 3-hydroxyacyl-CoA dehydrogenase family.</text>
</comment>
<dbReference type="UniPathway" id="UPA00659"/>
<evidence type="ECO:0000256" key="12">
    <source>
        <dbReference type="ARBA" id="ARBA00023268"/>
    </source>
</evidence>
<dbReference type="InterPro" id="IPR036291">
    <property type="entry name" value="NAD(P)-bd_dom_sf"/>
</dbReference>
<dbReference type="SUPFAM" id="SSF51735">
    <property type="entry name" value="NAD(P)-binding Rossmann-fold domains"/>
    <property type="match status" value="1"/>
</dbReference>
<dbReference type="InterPro" id="IPR029045">
    <property type="entry name" value="ClpP/crotonase-like_dom_sf"/>
</dbReference>
<evidence type="ECO:0000256" key="3">
    <source>
        <dbReference type="ARBA" id="ARBA00008750"/>
    </source>
</evidence>
<dbReference type="SUPFAM" id="SSF48179">
    <property type="entry name" value="6-phosphogluconate dehydrogenase C-terminal domain-like"/>
    <property type="match status" value="2"/>
</dbReference>
<dbReference type="PANTHER" id="PTHR43612:SF3">
    <property type="entry name" value="TRIFUNCTIONAL ENZYME SUBUNIT ALPHA, MITOCHONDRIAL"/>
    <property type="match status" value="1"/>
</dbReference>
<dbReference type="Proteomes" id="UP000189475">
    <property type="component" value="Unassembled WGS sequence"/>
</dbReference>
<dbReference type="InterPro" id="IPR018376">
    <property type="entry name" value="Enoyl-CoA_hyd/isom_CS"/>
</dbReference>
<dbReference type="EMBL" id="FUFT01000002">
    <property type="protein sequence ID" value="SJL82777.1"/>
    <property type="molecule type" value="Genomic_DNA"/>
</dbReference>
<dbReference type="FunFam" id="3.40.50.720:FF:000009">
    <property type="entry name" value="Fatty oxidation complex, alpha subunit"/>
    <property type="match status" value="1"/>
</dbReference>
<dbReference type="GO" id="GO:0016509">
    <property type="term" value="F:long-chain (3S)-3-hydroxyacyl-CoA dehydrogenase (NAD+) activity"/>
    <property type="evidence" value="ECO:0007669"/>
    <property type="project" value="TreeGrafter"/>
</dbReference>
<dbReference type="Gene3D" id="3.90.226.10">
    <property type="entry name" value="2-enoyl-CoA Hydratase, Chain A, domain 1"/>
    <property type="match status" value="1"/>
</dbReference>
<dbReference type="PROSITE" id="PS00067">
    <property type="entry name" value="3HCDH"/>
    <property type="match status" value="1"/>
</dbReference>
<keyword evidence="18" id="KW-1185">Reference proteome</keyword>
<dbReference type="GO" id="GO:0016853">
    <property type="term" value="F:isomerase activity"/>
    <property type="evidence" value="ECO:0007669"/>
    <property type="project" value="UniProtKB-KW"/>
</dbReference>
<feature type="domain" description="3-hydroxyacyl-CoA dehydrogenase C-terminal" evidence="15">
    <location>
        <begin position="502"/>
        <end position="595"/>
    </location>
</feature>
<comment type="similarity">
    <text evidence="14">Belongs to the enoyl-CoA hydratase/isomerase family.</text>
</comment>
<dbReference type="AlphaFoldDB" id="A0A1R4B1L9"/>
<keyword evidence="12" id="KW-0511">Multifunctional enzyme</keyword>
<evidence type="ECO:0000256" key="7">
    <source>
        <dbReference type="ARBA" id="ARBA00023002"/>
    </source>
</evidence>
<keyword evidence="8" id="KW-0520">NAD</keyword>
<dbReference type="CDD" id="cd06558">
    <property type="entry name" value="crotonase-like"/>
    <property type="match status" value="1"/>
</dbReference>
<comment type="pathway">
    <text evidence="1">Lipid metabolism; fatty acid beta-oxidation.</text>
</comment>
<dbReference type="Pfam" id="PF00725">
    <property type="entry name" value="3HCDH"/>
    <property type="match status" value="1"/>
</dbReference>
<evidence type="ECO:0000256" key="1">
    <source>
        <dbReference type="ARBA" id="ARBA00005005"/>
    </source>
</evidence>
<keyword evidence="9" id="KW-0443">Lipid metabolism</keyword>
<reference evidence="17 18" key="1">
    <citation type="submission" date="2017-02" db="EMBL/GenBank/DDBJ databases">
        <authorList>
            <person name="Peterson S.W."/>
        </authorList>
    </citation>
    <scope>NUCLEOTIDE SEQUENCE [LARGE SCALE GENOMIC DNA]</scope>
    <source>
        <strain evidence="17 18">CECT 9027</strain>
    </source>
</reference>
<dbReference type="RefSeq" id="WP_077312378.1">
    <property type="nucleotide sequence ID" value="NZ_AP024887.1"/>
</dbReference>
<comment type="catalytic activity">
    <reaction evidence="13">
        <text>a (3S)-3-hydroxyacyl-CoA + NAD(+) = a 3-oxoacyl-CoA + NADH + H(+)</text>
        <dbReference type="Rhea" id="RHEA:22432"/>
        <dbReference type="ChEBI" id="CHEBI:15378"/>
        <dbReference type="ChEBI" id="CHEBI:57318"/>
        <dbReference type="ChEBI" id="CHEBI:57540"/>
        <dbReference type="ChEBI" id="CHEBI:57945"/>
        <dbReference type="ChEBI" id="CHEBI:90726"/>
        <dbReference type="EC" id="1.1.1.35"/>
    </reaction>
</comment>
<dbReference type="EC" id="4.2.1.17" evidence="4"/>
<evidence type="ECO:0000256" key="5">
    <source>
        <dbReference type="ARBA" id="ARBA00022832"/>
    </source>
</evidence>
<dbReference type="InterPro" id="IPR008927">
    <property type="entry name" value="6-PGluconate_DH-like_C_sf"/>
</dbReference>
<keyword evidence="5" id="KW-0276">Fatty acid metabolism</keyword>
<dbReference type="PANTHER" id="PTHR43612">
    <property type="entry name" value="TRIFUNCTIONAL ENZYME SUBUNIT ALPHA"/>
    <property type="match status" value="1"/>
</dbReference>
<dbReference type="GO" id="GO:0070403">
    <property type="term" value="F:NAD+ binding"/>
    <property type="evidence" value="ECO:0007669"/>
    <property type="project" value="InterPro"/>
</dbReference>
<evidence type="ECO:0000256" key="2">
    <source>
        <dbReference type="ARBA" id="ARBA00007005"/>
    </source>
</evidence>
<keyword evidence="11" id="KW-0456">Lyase</keyword>
<keyword evidence="7" id="KW-0560">Oxidoreductase</keyword>
<evidence type="ECO:0000313" key="18">
    <source>
        <dbReference type="Proteomes" id="UP000189475"/>
    </source>
</evidence>
<keyword evidence="6" id="KW-0442">Lipid degradation</keyword>